<organism evidence="3 4">
    <name type="scientific">Phellinidium pouzarii</name>
    <dbReference type="NCBI Taxonomy" id="167371"/>
    <lineage>
        <taxon>Eukaryota</taxon>
        <taxon>Fungi</taxon>
        <taxon>Dikarya</taxon>
        <taxon>Basidiomycota</taxon>
        <taxon>Agaricomycotina</taxon>
        <taxon>Agaricomycetes</taxon>
        <taxon>Hymenochaetales</taxon>
        <taxon>Hymenochaetaceae</taxon>
        <taxon>Phellinidium</taxon>
    </lineage>
</organism>
<accession>A0A4S4LJ60</accession>
<evidence type="ECO:0000313" key="4">
    <source>
        <dbReference type="Proteomes" id="UP000308199"/>
    </source>
</evidence>
<dbReference type="Pfam" id="PF18126">
    <property type="entry name" value="Mitoc_mL59"/>
    <property type="match status" value="1"/>
</dbReference>
<dbReference type="AlphaFoldDB" id="A0A4S4LJ60"/>
<reference evidence="3 4" key="1">
    <citation type="submission" date="2019-02" db="EMBL/GenBank/DDBJ databases">
        <title>Genome sequencing of the rare red list fungi Phellinidium pouzarii.</title>
        <authorList>
            <person name="Buettner E."/>
            <person name="Kellner H."/>
        </authorList>
    </citation>
    <scope>NUCLEOTIDE SEQUENCE [LARGE SCALE GENOMIC DNA]</scope>
    <source>
        <strain evidence="3 4">DSM 108285</strain>
    </source>
</reference>
<protein>
    <recommendedName>
        <fullName evidence="2">Large ribosomal subunit protein mL59 domain-containing protein</fullName>
    </recommendedName>
</protein>
<feature type="domain" description="Large ribosomal subunit protein mL59" evidence="2">
    <location>
        <begin position="33"/>
        <end position="299"/>
    </location>
</feature>
<keyword evidence="4" id="KW-1185">Reference proteome</keyword>
<dbReference type="PANTHER" id="PTHR28041">
    <property type="entry name" value="54S RIBOSOMAL PROTEIN L25, MITOCHONDRIAL"/>
    <property type="match status" value="1"/>
</dbReference>
<dbReference type="GO" id="GO:0003735">
    <property type="term" value="F:structural constituent of ribosome"/>
    <property type="evidence" value="ECO:0007669"/>
    <property type="project" value="InterPro"/>
</dbReference>
<proteinExistence type="predicted"/>
<dbReference type="PANTHER" id="PTHR28041:SF1">
    <property type="entry name" value="LARGE RIBOSOMAL SUBUNIT PROTEIN ML59"/>
    <property type="match status" value="1"/>
</dbReference>
<evidence type="ECO:0000256" key="1">
    <source>
        <dbReference type="SAM" id="MobiDB-lite"/>
    </source>
</evidence>
<feature type="region of interest" description="Disordered" evidence="1">
    <location>
        <begin position="52"/>
        <end position="95"/>
    </location>
</feature>
<name>A0A4S4LJ60_9AGAM</name>
<gene>
    <name evidence="3" type="ORF">EW145_g648</name>
</gene>
<feature type="compositionally biased region" description="Low complexity" evidence="1">
    <location>
        <begin position="74"/>
        <end position="86"/>
    </location>
</feature>
<feature type="compositionally biased region" description="Polar residues" evidence="1">
    <location>
        <begin position="64"/>
        <end position="73"/>
    </location>
</feature>
<dbReference type="EMBL" id="SGPK01000014">
    <property type="protein sequence ID" value="THH11418.1"/>
    <property type="molecule type" value="Genomic_DNA"/>
</dbReference>
<sequence>MPPAVPPIVQRFRAREVQRLVTSVVVHRHRANDPKLHMKDVDVAKVRMGTPLHNPFLPRPLFDRSSTSDSTGEADSASQADNASQAVKQRKKWATPKYSLRRQADLVKAARASGTLHLLPPGPKLTVAELEEAKQEAREKARSAKVSQLAVKKAIETRRAVQSPAEPVANVEGGLQSGEEMVESVADLAVPSLTLSKLQSLSLNSQKSTGLKRGKWIVRNAHALAKRRGSAQAGYPGIVFHWTGDVPLKASAKKNGLTIYAGRKRMFKGHKWERQLDKRRGKIAVRMRDMRKRIKRFRNVYLKKRVRPLSPAKPRKKETLPF</sequence>
<evidence type="ECO:0000313" key="3">
    <source>
        <dbReference type="EMBL" id="THH11418.1"/>
    </source>
</evidence>
<dbReference type="InterPro" id="IPR040922">
    <property type="entry name" value="Ribosomal_mL59_dom"/>
</dbReference>
<dbReference type="GO" id="GO:0005762">
    <property type="term" value="C:mitochondrial large ribosomal subunit"/>
    <property type="evidence" value="ECO:0007669"/>
    <property type="project" value="InterPro"/>
</dbReference>
<dbReference type="InterPro" id="IPR037507">
    <property type="entry name" value="Ribosomal_mL59"/>
</dbReference>
<dbReference type="OrthoDB" id="18529at2759"/>
<evidence type="ECO:0000259" key="2">
    <source>
        <dbReference type="Pfam" id="PF18126"/>
    </source>
</evidence>
<dbReference type="Proteomes" id="UP000308199">
    <property type="component" value="Unassembled WGS sequence"/>
</dbReference>
<comment type="caution">
    <text evidence="3">The sequence shown here is derived from an EMBL/GenBank/DDBJ whole genome shotgun (WGS) entry which is preliminary data.</text>
</comment>